<dbReference type="InterPro" id="IPR045247">
    <property type="entry name" value="Oye-like"/>
</dbReference>
<dbReference type="GO" id="GO:0005829">
    <property type="term" value="C:cytosol"/>
    <property type="evidence" value="ECO:0007669"/>
    <property type="project" value="UniProtKB-ARBA"/>
</dbReference>
<reference evidence="5 8" key="2">
    <citation type="submission" date="2018-05" db="EMBL/GenBank/DDBJ databases">
        <title>Genomic Encyclopedia of Type Strains, Phase IV (KMG-V): Genome sequencing to study the core and pangenomes of soil and plant-associated prokaryotes.</title>
        <authorList>
            <person name="Whitman W."/>
        </authorList>
    </citation>
    <scope>NUCLEOTIDE SEQUENCE [LARGE SCALE GENOMIC DNA]</scope>
    <source>
        <strain evidence="5 8">SIr-6563</strain>
    </source>
</reference>
<evidence type="ECO:0000256" key="3">
    <source>
        <dbReference type="ARBA" id="ARBA00023002"/>
    </source>
</evidence>
<sequence>MSSLLTPYDLSGLALPNRIAMAPMTRARAPHQGEATARMAQYYAQRASAGLLISEATNVSSHSAAFELAPGLVTDAQVQSWKPVTEAVHAKHGRLFVQLWHSGRVSSLALLDGNQPLSPSGLNDDLEQLQVWGQLQNGFYTKIHATPSRAMTTDEIVQAIAEYRRAAINALAAGFDGVEIHAANGYLLHQFLSSTTNTREDQFGGSLANRTRFLAEVIKAVGEVMPLAKVGVRVSPYAAYNNVRDADPDGTYAYVARMLDEAGIAYLHAADTNGWSGQPDLPRMIETLRPAFKGTLMLNGSITPSAADRLIAAGDADLVSFGRAYIANPDLVERIAGNLELAAPRPVGWYGGDDVGYVDYPPHGAPSGEPSAADALSS</sequence>
<dbReference type="Gene3D" id="3.20.20.70">
    <property type="entry name" value="Aldolase class I"/>
    <property type="match status" value="1"/>
</dbReference>
<evidence type="ECO:0000259" key="4">
    <source>
        <dbReference type="Pfam" id="PF00724"/>
    </source>
</evidence>
<dbReference type="InterPro" id="IPR001155">
    <property type="entry name" value="OxRdtase_FMN_N"/>
</dbReference>
<feature type="domain" description="NADH:flavin oxidoreductase/NADH oxidase N-terminal" evidence="4">
    <location>
        <begin position="4"/>
        <end position="340"/>
    </location>
</feature>
<dbReference type="PANTHER" id="PTHR22893:SF91">
    <property type="entry name" value="NADPH DEHYDROGENASE 2-RELATED"/>
    <property type="match status" value="1"/>
</dbReference>
<dbReference type="EMBL" id="QJJV01000023">
    <property type="protein sequence ID" value="PXX09614.1"/>
    <property type="molecule type" value="Genomic_DNA"/>
</dbReference>
<evidence type="ECO:0000313" key="7">
    <source>
        <dbReference type="Proteomes" id="UP000183529"/>
    </source>
</evidence>
<dbReference type="Proteomes" id="UP000247515">
    <property type="component" value="Unassembled WGS sequence"/>
</dbReference>
<dbReference type="FunFam" id="3.20.20.70:FF:000059">
    <property type="entry name" value="N-ethylmaleimide reductase, FMN-linked"/>
    <property type="match status" value="1"/>
</dbReference>
<dbReference type="AlphaFoldDB" id="A0AAQ1GMI3"/>
<evidence type="ECO:0000313" key="6">
    <source>
        <dbReference type="EMBL" id="SEK12070.1"/>
    </source>
</evidence>
<comment type="caution">
    <text evidence="6">The sequence shown here is derived from an EMBL/GenBank/DDBJ whole genome shotgun (WGS) entry which is preliminary data.</text>
</comment>
<keyword evidence="3" id="KW-0560">Oxidoreductase</keyword>
<name>A0AAQ1GMI3_9BURK</name>
<dbReference type="RefSeq" id="WP_074986855.1">
    <property type="nucleotide sequence ID" value="NZ_CADFGN010000016.1"/>
</dbReference>
<reference evidence="6 7" key="1">
    <citation type="submission" date="2016-10" db="EMBL/GenBank/DDBJ databases">
        <authorList>
            <person name="Varghese N."/>
            <person name="Submissions S."/>
        </authorList>
    </citation>
    <scope>NUCLEOTIDE SEQUENCE [LARGE SCALE GENOMIC DNA]</scope>
    <source>
        <strain evidence="6 7">LMG 22274</strain>
    </source>
</reference>
<keyword evidence="8" id="KW-1185">Reference proteome</keyword>
<evidence type="ECO:0000313" key="8">
    <source>
        <dbReference type="Proteomes" id="UP000247515"/>
    </source>
</evidence>
<evidence type="ECO:0000313" key="5">
    <source>
        <dbReference type="EMBL" id="PXX09614.1"/>
    </source>
</evidence>
<accession>A0AAQ1GMI3</accession>
<dbReference type="Proteomes" id="UP000183529">
    <property type="component" value="Unassembled WGS sequence"/>
</dbReference>
<dbReference type="Pfam" id="PF00724">
    <property type="entry name" value="Oxidored_FMN"/>
    <property type="match status" value="1"/>
</dbReference>
<dbReference type="EMBL" id="FNZM01000021">
    <property type="protein sequence ID" value="SEK12070.1"/>
    <property type="molecule type" value="Genomic_DNA"/>
</dbReference>
<comment type="cofactor">
    <cofactor evidence="1">
        <name>FMN</name>
        <dbReference type="ChEBI" id="CHEBI:58210"/>
    </cofactor>
</comment>
<dbReference type="GO" id="GO:0016628">
    <property type="term" value="F:oxidoreductase activity, acting on the CH-CH group of donors, NAD or NADP as acceptor"/>
    <property type="evidence" value="ECO:0007669"/>
    <property type="project" value="UniProtKB-ARBA"/>
</dbReference>
<evidence type="ECO:0000256" key="2">
    <source>
        <dbReference type="ARBA" id="ARBA00005979"/>
    </source>
</evidence>
<comment type="similarity">
    <text evidence="2">Belongs to the NADH:flavin oxidoreductase/NADH oxidase family.</text>
</comment>
<dbReference type="GO" id="GO:0010181">
    <property type="term" value="F:FMN binding"/>
    <property type="evidence" value="ECO:0007669"/>
    <property type="project" value="InterPro"/>
</dbReference>
<dbReference type="SUPFAM" id="SSF51395">
    <property type="entry name" value="FMN-linked oxidoreductases"/>
    <property type="match status" value="1"/>
</dbReference>
<dbReference type="PANTHER" id="PTHR22893">
    <property type="entry name" value="NADH OXIDOREDUCTASE-RELATED"/>
    <property type="match status" value="1"/>
</dbReference>
<protein>
    <submittedName>
        <fullName evidence="6">N-ethylmaleimide reductase</fullName>
    </submittedName>
</protein>
<organism evidence="6 7">
    <name type="scientific">Paraburkholderia tropica</name>
    <dbReference type="NCBI Taxonomy" id="92647"/>
    <lineage>
        <taxon>Bacteria</taxon>
        <taxon>Pseudomonadati</taxon>
        <taxon>Pseudomonadota</taxon>
        <taxon>Betaproteobacteria</taxon>
        <taxon>Burkholderiales</taxon>
        <taxon>Burkholderiaceae</taxon>
        <taxon>Paraburkholderia</taxon>
    </lineage>
</organism>
<dbReference type="CDD" id="cd02933">
    <property type="entry name" value="OYE_like_FMN"/>
    <property type="match status" value="1"/>
</dbReference>
<evidence type="ECO:0000256" key="1">
    <source>
        <dbReference type="ARBA" id="ARBA00001917"/>
    </source>
</evidence>
<dbReference type="InterPro" id="IPR013785">
    <property type="entry name" value="Aldolase_TIM"/>
</dbReference>
<gene>
    <name evidence="5" type="ORF">C7400_12386</name>
    <name evidence="6" type="ORF">SAMN05216550_12188</name>
</gene>
<proteinExistence type="inferred from homology"/>